<dbReference type="EMBL" id="FUYE01000018">
    <property type="protein sequence ID" value="SKB05543.1"/>
    <property type="molecule type" value="Genomic_DNA"/>
</dbReference>
<name>A0A1T4YV56_9BACT</name>
<evidence type="ECO:0000313" key="2">
    <source>
        <dbReference type="Proteomes" id="UP000190774"/>
    </source>
</evidence>
<accession>A0A1T4YV56</accession>
<reference evidence="2" key="1">
    <citation type="submission" date="2017-02" db="EMBL/GenBank/DDBJ databases">
        <authorList>
            <person name="Varghese N."/>
            <person name="Submissions S."/>
        </authorList>
    </citation>
    <scope>NUCLEOTIDE SEQUENCE [LARGE SCALE GENOMIC DNA]</scope>
    <source>
        <strain evidence="2">ATCC 700200</strain>
    </source>
</reference>
<dbReference type="Proteomes" id="UP000190774">
    <property type="component" value="Unassembled WGS sequence"/>
</dbReference>
<protein>
    <submittedName>
        <fullName evidence="1">Uncharacterized protein</fullName>
    </submittedName>
</protein>
<dbReference type="RefSeq" id="WP_078815440.1">
    <property type="nucleotide sequence ID" value="NZ_FUYE01000018.1"/>
</dbReference>
<organism evidence="1 2">
    <name type="scientific">Prosthecobacter debontii</name>
    <dbReference type="NCBI Taxonomy" id="48467"/>
    <lineage>
        <taxon>Bacteria</taxon>
        <taxon>Pseudomonadati</taxon>
        <taxon>Verrucomicrobiota</taxon>
        <taxon>Verrucomicrobiia</taxon>
        <taxon>Verrucomicrobiales</taxon>
        <taxon>Verrucomicrobiaceae</taxon>
        <taxon>Prosthecobacter</taxon>
    </lineage>
</organism>
<gene>
    <name evidence="1" type="ORF">SAMN02745166_04301</name>
</gene>
<sequence>MTEKEMWSNLEGIDTDGITALSEIKRLLEGELNDDEVTELMCNLVRDGSPSSAGYGAIPYLIKGSDKLTPKTQFEMVAAACLIIGLSSSDEAPKIDSMLIENFTENVKKTALQRLFLLASEVDLTPDDLISVSANAFMLTGRRDIYEYLIDKL</sequence>
<proteinExistence type="predicted"/>
<dbReference type="AlphaFoldDB" id="A0A1T4YV56"/>
<evidence type="ECO:0000313" key="1">
    <source>
        <dbReference type="EMBL" id="SKB05543.1"/>
    </source>
</evidence>
<keyword evidence="2" id="KW-1185">Reference proteome</keyword>